<protein>
    <submittedName>
        <fullName evidence="1">Phage major capsid protein</fullName>
    </submittedName>
</protein>
<reference evidence="2 3" key="2">
    <citation type="journal article" date="2022" name="Int. J. Syst. Evol. Microbiol.">
        <title>Strains of Bradyrhizobium barranii sp. nov. associated with legumes native to Canada are symbionts of soybeans and belong to different subspecies (subsp. barranii subsp. nov. and subsp. apii subsp. nov.) and symbiovars (sv. glycinearum and sv. septentrionale).</title>
        <authorList>
            <person name="Bromfield E.S.P."/>
            <person name="Cloutier S."/>
            <person name="Wasai-Hara S."/>
            <person name="Minamisawa K."/>
        </authorList>
    </citation>
    <scope>NUCLEOTIDE SEQUENCE [LARGE SCALE GENOMIC DNA]</scope>
    <source>
        <strain evidence="2 3">144S4</strain>
    </source>
</reference>
<dbReference type="AlphaFoldDB" id="A0A939MLZ6"/>
<name>A0A939MLZ6_9BRAD</name>
<dbReference type="SUPFAM" id="SSF56563">
    <property type="entry name" value="Major capsid protein gp5"/>
    <property type="match status" value="1"/>
</dbReference>
<reference evidence="1" key="1">
    <citation type="submission" date="2021-03" db="EMBL/GenBank/DDBJ databases">
        <title>Whole Genome Sequence of Bradyrhizobium sp. Strain 144S4.</title>
        <authorList>
            <person name="Bromfield E.S.P."/>
            <person name="Cloutier S."/>
        </authorList>
    </citation>
    <scope>NUCLEOTIDE SEQUENCE [LARGE SCALE GENOMIC DNA]</scope>
    <source>
        <strain evidence="1">144S4</strain>
    </source>
</reference>
<dbReference type="RefSeq" id="WP_208088917.1">
    <property type="nucleotide sequence ID" value="NZ_CP086136.1"/>
</dbReference>
<evidence type="ECO:0000313" key="3">
    <source>
        <dbReference type="Proteomes" id="UP000664702"/>
    </source>
</evidence>
<evidence type="ECO:0000313" key="2">
    <source>
        <dbReference type="EMBL" id="UEM11955.1"/>
    </source>
</evidence>
<organism evidence="1">
    <name type="scientific">Bradyrhizobium barranii subsp. barranii</name>
    <dbReference type="NCBI Taxonomy" id="2823807"/>
    <lineage>
        <taxon>Bacteria</taxon>
        <taxon>Pseudomonadati</taxon>
        <taxon>Pseudomonadota</taxon>
        <taxon>Alphaproteobacteria</taxon>
        <taxon>Hyphomicrobiales</taxon>
        <taxon>Nitrobacteraceae</taxon>
        <taxon>Bradyrhizobium</taxon>
        <taxon>Bradyrhizobium barranii</taxon>
    </lineage>
</organism>
<sequence>MKHESQSAFRREPREPVVGGNLFTRSLTARTLASLRRSKAADVAAELWPNDRSLEHLLTRAASNPAMTSVAGWAAELARRYVSDVIEALGPASAAAQILRRCLVLTFDGYGSISAPGFVAEYGNGGFVAEGQPIPVRQLAATPAVMNPDKLAAIAVLTREMMESSNAEACISDALVKAAGRMMDEVLFDANPADNTRPAGLRHGVAALPASVSGDGYEASFEDVAALINSLAPVGGNGPYILVGAPGRAVMLGARFIERSDVDLSIFGSSAVINDLLAIAPAALVAAISAEPEIETVNAATLVMDTVPGAAGTMGPERGLFQTDSVAIKVRWPVSWALRDPRGFAWMTPTWK</sequence>
<dbReference type="Proteomes" id="UP000664702">
    <property type="component" value="Chromosome"/>
</dbReference>
<dbReference type="KEGG" id="bban:J4G43_047200"/>
<accession>A0A939MLZ6</accession>
<evidence type="ECO:0000313" key="1">
    <source>
        <dbReference type="EMBL" id="MBO1868442.1"/>
    </source>
</evidence>
<gene>
    <name evidence="2" type="ORF">J4G43_047200</name>
    <name evidence="1" type="ORF">J4G43_48910</name>
</gene>
<dbReference type="EMBL" id="JAGEMI010000001">
    <property type="protein sequence ID" value="MBO1868442.1"/>
    <property type="molecule type" value="Genomic_DNA"/>
</dbReference>
<dbReference type="EMBL" id="CP086136">
    <property type="protein sequence ID" value="UEM11955.1"/>
    <property type="molecule type" value="Genomic_DNA"/>
</dbReference>
<proteinExistence type="predicted"/>